<feature type="compositionally biased region" description="Basic and acidic residues" evidence="1">
    <location>
        <begin position="98"/>
        <end position="109"/>
    </location>
</feature>
<feature type="region of interest" description="Disordered" evidence="1">
    <location>
        <begin position="1"/>
        <end position="109"/>
    </location>
</feature>
<evidence type="ECO:0000313" key="2">
    <source>
        <dbReference type="EMBL" id="CAB1423842.1"/>
    </source>
</evidence>
<keyword evidence="3" id="KW-1185">Reference proteome</keyword>
<sequence length="109" mass="11835">MELSSAERRLRPARRRVLAVKRRPPRRDQSSCARRQRCNPAERGGGLRARGDQRSSPLGEAGQSEETSRSQPGSSGSTPAPAHDTPDGRCPDAGPMAEDTRESTSVRGR</sequence>
<dbReference type="EMBL" id="CADEAL010000686">
    <property type="protein sequence ID" value="CAB1423842.1"/>
    <property type="molecule type" value="Genomic_DNA"/>
</dbReference>
<feature type="compositionally biased region" description="Polar residues" evidence="1">
    <location>
        <begin position="69"/>
        <end position="78"/>
    </location>
</feature>
<feature type="compositionally biased region" description="Basic residues" evidence="1">
    <location>
        <begin position="11"/>
        <end position="25"/>
    </location>
</feature>
<feature type="compositionally biased region" description="Basic and acidic residues" evidence="1">
    <location>
        <begin position="1"/>
        <end position="10"/>
    </location>
</feature>
<protein>
    <submittedName>
        <fullName evidence="2">Uncharacterized protein</fullName>
    </submittedName>
</protein>
<evidence type="ECO:0000313" key="3">
    <source>
        <dbReference type="Proteomes" id="UP001153269"/>
    </source>
</evidence>
<dbReference type="Proteomes" id="UP001153269">
    <property type="component" value="Unassembled WGS sequence"/>
</dbReference>
<evidence type="ECO:0000256" key="1">
    <source>
        <dbReference type="SAM" id="MobiDB-lite"/>
    </source>
</evidence>
<accession>A0A9N7YEU1</accession>
<reference evidence="2" key="1">
    <citation type="submission" date="2020-03" db="EMBL/GenBank/DDBJ databases">
        <authorList>
            <person name="Weist P."/>
        </authorList>
    </citation>
    <scope>NUCLEOTIDE SEQUENCE</scope>
</reference>
<proteinExistence type="predicted"/>
<gene>
    <name evidence="2" type="ORF">PLEPLA_LOCUS11763</name>
</gene>
<name>A0A9N7YEU1_PLEPL</name>
<comment type="caution">
    <text evidence="2">The sequence shown here is derived from an EMBL/GenBank/DDBJ whole genome shotgun (WGS) entry which is preliminary data.</text>
</comment>
<dbReference type="AlphaFoldDB" id="A0A9N7YEU1"/>
<organism evidence="2 3">
    <name type="scientific">Pleuronectes platessa</name>
    <name type="common">European plaice</name>
    <dbReference type="NCBI Taxonomy" id="8262"/>
    <lineage>
        <taxon>Eukaryota</taxon>
        <taxon>Metazoa</taxon>
        <taxon>Chordata</taxon>
        <taxon>Craniata</taxon>
        <taxon>Vertebrata</taxon>
        <taxon>Euteleostomi</taxon>
        <taxon>Actinopterygii</taxon>
        <taxon>Neopterygii</taxon>
        <taxon>Teleostei</taxon>
        <taxon>Neoteleostei</taxon>
        <taxon>Acanthomorphata</taxon>
        <taxon>Carangaria</taxon>
        <taxon>Pleuronectiformes</taxon>
        <taxon>Pleuronectoidei</taxon>
        <taxon>Pleuronectidae</taxon>
        <taxon>Pleuronectes</taxon>
    </lineage>
</organism>